<evidence type="ECO:0000313" key="2">
    <source>
        <dbReference type="Proteomes" id="UP000502665"/>
    </source>
</evidence>
<accession>A0A6M4WVS4</accession>
<dbReference type="AlphaFoldDB" id="A0A6M4WVS4"/>
<sequence length="108" mass="11687">MTADVQPIAALRVRNSGSELLELILEPYGSDHWMRPGETFVIWTLGWPGDGVSEAAGTSEAFEVDHRPGTVTVHAEVLPAYVGDVDGNEIDCGHRRPPPAGPFRLNLP</sequence>
<proteinExistence type="predicted"/>
<protein>
    <submittedName>
        <fullName evidence="1">Uncharacterized protein</fullName>
    </submittedName>
</protein>
<reference evidence="1" key="1">
    <citation type="submission" date="2020-03" db="EMBL/GenBank/DDBJ databases">
        <title>Molecular networking-based the target discovery of potent antiproliferative macrolactams: 5/6/7/16 polycyclic ansamycins and glycosylated trienomycin from Streptomyces cacaoi subsp. asoensis.</title>
        <authorList>
            <person name="Liu L.-L."/>
        </authorList>
    </citation>
    <scope>NUCLEOTIDE SEQUENCE [LARGE SCALE GENOMIC DNA]</scope>
    <source>
        <strain evidence="1">H2S5</strain>
    </source>
</reference>
<evidence type="ECO:0000313" key="1">
    <source>
        <dbReference type="EMBL" id="QJT04052.1"/>
    </source>
</evidence>
<dbReference type="EMBL" id="CP049838">
    <property type="protein sequence ID" value="QJT04052.1"/>
    <property type="molecule type" value="Genomic_DNA"/>
</dbReference>
<dbReference type="RefSeq" id="WP_171399432.1">
    <property type="nucleotide sequence ID" value="NZ_CP049838.1"/>
</dbReference>
<keyword evidence="2" id="KW-1185">Reference proteome</keyword>
<gene>
    <name evidence="1" type="ORF">G9272_30315</name>
</gene>
<name>A0A6M4WVS4_9ACTN</name>
<organism evidence="1 2">
    <name type="scientific">Streptomyces asoensis</name>
    <dbReference type="NCBI Taxonomy" id="249586"/>
    <lineage>
        <taxon>Bacteria</taxon>
        <taxon>Bacillati</taxon>
        <taxon>Actinomycetota</taxon>
        <taxon>Actinomycetes</taxon>
        <taxon>Kitasatosporales</taxon>
        <taxon>Streptomycetaceae</taxon>
        <taxon>Streptomyces</taxon>
    </lineage>
</organism>
<dbReference type="Proteomes" id="UP000502665">
    <property type="component" value="Chromosome"/>
</dbReference>